<protein>
    <recommendedName>
        <fullName evidence="3">Abortive phage infection protein</fullName>
    </recommendedName>
</protein>
<name>A0A109UGN9_9FIRM</name>
<dbReference type="RefSeq" id="WP_067631222.1">
    <property type="nucleotide sequence ID" value="NZ_CP013213.1"/>
</dbReference>
<dbReference type="KEGG" id="erl:AOC36_02830"/>
<gene>
    <name evidence="1" type="ORF">AOC36_02830</name>
</gene>
<reference evidence="1 2" key="1">
    <citation type="submission" date="2015-10" db="EMBL/GenBank/DDBJ databases">
        <title>Erysipelothrix larvae sp. LV19 isolated from the larval gut of the rhinoceros beetle, Trypoxylus dichotomus.</title>
        <authorList>
            <person name="Lim S."/>
            <person name="Kim B.-C."/>
        </authorList>
    </citation>
    <scope>NUCLEOTIDE SEQUENCE [LARGE SCALE GENOMIC DNA]</scope>
    <source>
        <strain evidence="1 2">LV19</strain>
    </source>
</reference>
<sequence>MRTSKQLKGYLRNLAKEKNISAQELLQIFMFERLIERLSLSEYRNHIVLKGGLLVASLIGIDERTTMDMDTTIVGYPVTEESMETLIEDIIKVELDDGIQFEFLGLNPIRKNDDYSNYTIKLEATYEEIRVPLKIDVTTGDAITPREIAYDYYLSFEGRTVSIYSYPIETVLAEKLETILSRNVTNTRARDFYDIYLLYNTQWEKVDISDLKEALIATGTNRDSLDEIDAYSEIIEDISTSRTIITSWERYQSENAYAREIELKNILIVISNILELLNLDDK</sequence>
<evidence type="ECO:0000313" key="2">
    <source>
        <dbReference type="Proteomes" id="UP000063781"/>
    </source>
</evidence>
<keyword evidence="2" id="KW-1185">Reference proteome</keyword>
<organism evidence="1 2">
    <name type="scientific">Erysipelothrix larvae</name>
    <dbReference type="NCBI Taxonomy" id="1514105"/>
    <lineage>
        <taxon>Bacteria</taxon>
        <taxon>Bacillati</taxon>
        <taxon>Bacillota</taxon>
        <taxon>Erysipelotrichia</taxon>
        <taxon>Erysipelotrichales</taxon>
        <taxon>Erysipelotrichaceae</taxon>
        <taxon>Erysipelothrix</taxon>
    </lineage>
</organism>
<dbReference type="AlphaFoldDB" id="A0A109UGN9"/>
<dbReference type="InterPro" id="IPR014942">
    <property type="entry name" value="AbiEii"/>
</dbReference>
<dbReference type="OrthoDB" id="9808443at2"/>
<evidence type="ECO:0000313" key="1">
    <source>
        <dbReference type="EMBL" id="AMC92956.1"/>
    </source>
</evidence>
<dbReference type="Proteomes" id="UP000063781">
    <property type="component" value="Chromosome"/>
</dbReference>
<dbReference type="EMBL" id="CP013213">
    <property type="protein sequence ID" value="AMC92956.1"/>
    <property type="molecule type" value="Genomic_DNA"/>
</dbReference>
<proteinExistence type="predicted"/>
<accession>A0A109UGN9</accession>
<evidence type="ECO:0008006" key="3">
    <source>
        <dbReference type="Google" id="ProtNLM"/>
    </source>
</evidence>
<dbReference type="Pfam" id="PF08843">
    <property type="entry name" value="AbiEii"/>
    <property type="match status" value="1"/>
</dbReference>